<dbReference type="RefSeq" id="XP_500558.2">
    <property type="nucleotide sequence ID" value="XM_500558.3"/>
</dbReference>
<dbReference type="GeneID" id="2907611"/>
<dbReference type="KEGG" id="yli:2907611"/>
<organism evidence="2 3">
    <name type="scientific">Yarrowia lipolytica</name>
    <name type="common">Candida lipolytica</name>
    <dbReference type="NCBI Taxonomy" id="4952"/>
    <lineage>
        <taxon>Eukaryota</taxon>
        <taxon>Fungi</taxon>
        <taxon>Dikarya</taxon>
        <taxon>Ascomycota</taxon>
        <taxon>Saccharomycotina</taxon>
        <taxon>Dipodascomycetes</taxon>
        <taxon>Dipodascales</taxon>
        <taxon>Dipodascales incertae sedis</taxon>
        <taxon>Yarrowia</taxon>
    </lineage>
</organism>
<dbReference type="Proteomes" id="UP000182444">
    <property type="component" value="Chromosome 1B"/>
</dbReference>
<dbReference type="EMBL" id="CP017554">
    <property type="protein sequence ID" value="AOW01303.1"/>
    <property type="molecule type" value="Genomic_DNA"/>
</dbReference>
<feature type="signal peptide" evidence="1">
    <location>
        <begin position="1"/>
        <end position="17"/>
    </location>
</feature>
<proteinExistence type="predicted"/>
<keyword evidence="1" id="KW-0732">Signal</keyword>
<protein>
    <submittedName>
        <fullName evidence="2">Uncharacterized protein</fullName>
    </submittedName>
</protein>
<dbReference type="AlphaFoldDB" id="A0A1D8N6N9"/>
<accession>A0A1D8N6N9</accession>
<reference evidence="2 3" key="1">
    <citation type="journal article" date="2016" name="PLoS ONE">
        <title>Sequence Assembly of Yarrowia lipolytica Strain W29/CLIB89 Shows Transposable Element Diversity.</title>
        <authorList>
            <person name="Magnan C."/>
            <person name="Yu J."/>
            <person name="Chang I."/>
            <person name="Jahn E."/>
            <person name="Kanomata Y."/>
            <person name="Wu J."/>
            <person name="Zeller M."/>
            <person name="Oakes M."/>
            <person name="Baldi P."/>
            <person name="Sandmeyer S."/>
        </authorList>
    </citation>
    <scope>NUCLEOTIDE SEQUENCE [LARGE SCALE GENOMIC DNA]</scope>
    <source>
        <strain evidence="3">CLIB89(W29)</strain>
    </source>
</reference>
<evidence type="ECO:0000313" key="2">
    <source>
        <dbReference type="EMBL" id="AOW01303.1"/>
    </source>
</evidence>
<evidence type="ECO:0000313" key="3">
    <source>
        <dbReference type="Proteomes" id="UP000182444"/>
    </source>
</evidence>
<dbReference type="VEuPathDB" id="FungiDB:YALI1_B08263g"/>
<name>A0A1D8N6N9_YARLL</name>
<evidence type="ECO:0000256" key="1">
    <source>
        <dbReference type="SAM" id="SignalP"/>
    </source>
</evidence>
<gene>
    <name evidence="2" type="ORF">YALI1_B08263g</name>
</gene>
<feature type="chain" id="PRO_5030026652" evidence="1">
    <location>
        <begin position="18"/>
        <end position="176"/>
    </location>
</feature>
<sequence length="176" mass="18847">MLFKTFSLLTAASAALAAPVACEQPQEHNEPSHPTYSLHAFMPGQGALGMKALQIRGNDVVYGLEQGYSYFKVEDVGNAMTNVLSEGQGPRQLFADVQTGKLDVKDGPVPPLEGNSGGWAYKGDGSVKELSSYGTREFYSCTSQTDPLHGGQVVYVFNGAYACKEPIKFTIGATKE</sequence>
<dbReference type="VEuPathDB" id="FungiDB:YALI0_B06160g"/>